<evidence type="ECO:0000313" key="3">
    <source>
        <dbReference type="Proteomes" id="UP001454036"/>
    </source>
</evidence>
<sequence>MTRSRLWGKADLDSIAISVSPGNGKIKGCNIAKSRKRTKMDENSKNNRTIQYKRFKAKIKVVHNSEESIDTLHSMEILAEEHAKIGIKVKEKRMCLI</sequence>
<evidence type="ECO:0000313" key="2">
    <source>
        <dbReference type="EMBL" id="GAA0169368.1"/>
    </source>
</evidence>
<reference evidence="2 3" key="1">
    <citation type="submission" date="2024-01" db="EMBL/GenBank/DDBJ databases">
        <title>The complete chloroplast genome sequence of Lithospermum erythrorhizon: insights into the phylogenetic relationship among Boraginaceae species and the maternal lineages of purple gromwells.</title>
        <authorList>
            <person name="Okada T."/>
            <person name="Watanabe K."/>
        </authorList>
    </citation>
    <scope>NUCLEOTIDE SEQUENCE [LARGE SCALE GENOMIC DNA]</scope>
</reference>
<dbReference type="EMBL" id="BAABME010006819">
    <property type="protein sequence ID" value="GAA0169368.1"/>
    <property type="molecule type" value="Genomic_DNA"/>
</dbReference>
<feature type="region of interest" description="Disordered" evidence="1">
    <location>
        <begin position="28"/>
        <end position="47"/>
    </location>
</feature>
<proteinExistence type="predicted"/>
<keyword evidence="3" id="KW-1185">Reference proteome</keyword>
<organism evidence="2 3">
    <name type="scientific">Lithospermum erythrorhizon</name>
    <name type="common">Purple gromwell</name>
    <name type="synonym">Lithospermum officinale var. erythrorhizon</name>
    <dbReference type="NCBI Taxonomy" id="34254"/>
    <lineage>
        <taxon>Eukaryota</taxon>
        <taxon>Viridiplantae</taxon>
        <taxon>Streptophyta</taxon>
        <taxon>Embryophyta</taxon>
        <taxon>Tracheophyta</taxon>
        <taxon>Spermatophyta</taxon>
        <taxon>Magnoliopsida</taxon>
        <taxon>eudicotyledons</taxon>
        <taxon>Gunneridae</taxon>
        <taxon>Pentapetalae</taxon>
        <taxon>asterids</taxon>
        <taxon>lamiids</taxon>
        <taxon>Boraginales</taxon>
        <taxon>Boraginaceae</taxon>
        <taxon>Boraginoideae</taxon>
        <taxon>Lithospermeae</taxon>
        <taxon>Lithospermum</taxon>
    </lineage>
</organism>
<comment type="caution">
    <text evidence="2">The sequence shown here is derived from an EMBL/GenBank/DDBJ whole genome shotgun (WGS) entry which is preliminary data.</text>
</comment>
<accession>A0AAV3R367</accession>
<dbReference type="Proteomes" id="UP001454036">
    <property type="component" value="Unassembled WGS sequence"/>
</dbReference>
<gene>
    <name evidence="2" type="ORF">LIER_23874</name>
</gene>
<evidence type="ECO:0000256" key="1">
    <source>
        <dbReference type="SAM" id="MobiDB-lite"/>
    </source>
</evidence>
<protein>
    <submittedName>
        <fullName evidence="2">Uncharacterized protein</fullName>
    </submittedName>
</protein>
<name>A0AAV3R367_LITER</name>
<dbReference type="AlphaFoldDB" id="A0AAV3R367"/>